<evidence type="ECO:0000256" key="1">
    <source>
        <dbReference type="SAM" id="MobiDB-lite"/>
    </source>
</evidence>
<dbReference type="AlphaFoldDB" id="A0A7H1Q3Q6"/>
<dbReference type="KEGG" id="sgf:HEP81_04664"/>
<dbReference type="InterPro" id="IPR006311">
    <property type="entry name" value="TAT_signal"/>
</dbReference>
<reference evidence="3 4" key="1">
    <citation type="submission" date="2020-04" db="EMBL/GenBank/DDBJ databases">
        <title>Characterization and engineering of Streptomyces griseofuscus DSM40191 as a potential heterologous host for expression of BGCs.</title>
        <authorList>
            <person name="Gren T."/>
            <person name="Whitford C.M."/>
            <person name="Mohite O.S."/>
            <person name="Joergensen T.S."/>
            <person name="Nielsen J.B."/>
            <person name="Lee S.Y."/>
            <person name="Weber T."/>
        </authorList>
    </citation>
    <scope>NUCLEOTIDE SEQUENCE [LARGE SCALE GENOMIC DNA]</scope>
    <source>
        <strain evidence="3 4">DSM 40191</strain>
    </source>
</reference>
<gene>
    <name evidence="3" type="ORF">HEP81_04664</name>
</gene>
<keyword evidence="2" id="KW-1133">Transmembrane helix</keyword>
<sequence>MFHRNSDRSERKGHETRLTPGRRRLLAAAAVSTAGLGLGFCVVVHAVTPDEATALSKVGSSAAYVVALVMRRGPGSGPGGVALGK</sequence>
<feature type="region of interest" description="Disordered" evidence="1">
    <location>
        <begin position="1"/>
        <end position="20"/>
    </location>
</feature>
<keyword evidence="2" id="KW-0812">Transmembrane</keyword>
<dbReference type="EMBL" id="CP051006">
    <property type="protein sequence ID" value="QNT94936.1"/>
    <property type="molecule type" value="Genomic_DNA"/>
</dbReference>
<dbReference type="Proteomes" id="UP000516422">
    <property type="component" value="Chromosome"/>
</dbReference>
<keyword evidence="2" id="KW-0472">Membrane</keyword>
<evidence type="ECO:0000313" key="3">
    <source>
        <dbReference type="EMBL" id="QNT94936.1"/>
    </source>
</evidence>
<protein>
    <submittedName>
        <fullName evidence="3">Uncharacterized protein</fullName>
    </submittedName>
</protein>
<dbReference type="PROSITE" id="PS51318">
    <property type="entry name" value="TAT"/>
    <property type="match status" value="1"/>
</dbReference>
<name>A0A7H1Q3Q6_9ACTN</name>
<proteinExistence type="predicted"/>
<evidence type="ECO:0000313" key="4">
    <source>
        <dbReference type="Proteomes" id="UP000516422"/>
    </source>
</evidence>
<dbReference type="GeneID" id="91464214"/>
<feature type="transmembrane region" description="Helical" evidence="2">
    <location>
        <begin position="25"/>
        <end position="47"/>
    </location>
</feature>
<evidence type="ECO:0000256" key="2">
    <source>
        <dbReference type="SAM" id="Phobius"/>
    </source>
</evidence>
<organism evidence="3 4">
    <name type="scientific">Streptomyces griseofuscus</name>
    <dbReference type="NCBI Taxonomy" id="146922"/>
    <lineage>
        <taxon>Bacteria</taxon>
        <taxon>Bacillati</taxon>
        <taxon>Actinomycetota</taxon>
        <taxon>Actinomycetes</taxon>
        <taxon>Kitasatosporales</taxon>
        <taxon>Streptomycetaceae</taxon>
        <taxon>Streptomyces</taxon>
    </lineage>
</organism>
<feature type="compositionally biased region" description="Basic and acidic residues" evidence="1">
    <location>
        <begin position="1"/>
        <end position="17"/>
    </location>
</feature>
<dbReference type="RefSeq" id="WP_037653615.1">
    <property type="nucleotide sequence ID" value="NZ_CP051006.1"/>
</dbReference>
<accession>A0A7H1Q3Q6</accession>